<sequence>MYLDEIRGKNFLIMGLGLHGGGLAVAKFLLKHGGNLVITDLKNELELIPSIEALKQFRDKIRYVLGYHDEDDFKRADIVIKNPGVSFDNKYLKLAKRVETDISLFLMFNQNPIIAITGTKGKSTLASLLHKVLVIKYPNSKLGGNIGVSPLSFLDELDGVSPIILELSSWQLHDLRNLCPIISIITNIYSDHQNYYSNFDSYIEDKSRIFINQNSGILISQDQAYYNYFSRFKSKLKSILFSEAVPLNFENDIFYFKKGKIYLNNKVVGTLSESRIVLLISKMITVFIASYLGLDLSVVSKIVTDFDGIEHRLEFVREFEGVKYYNDTASTIPDSTILSVKSLRAYGGLINLITGGTDKELDFAIFGEILNIVKTWILLKGSATLKIIKFLEDNNINYFIFSSLEECVCYAKKISVQNDIVLFSPASASFELFKNEFDRGLQFKNLVSIMA</sequence>
<dbReference type="InterPro" id="IPR036615">
    <property type="entry name" value="Mur_ligase_C_dom_sf"/>
</dbReference>
<evidence type="ECO:0000259" key="10">
    <source>
        <dbReference type="Pfam" id="PF08245"/>
    </source>
</evidence>
<evidence type="ECO:0000313" key="12">
    <source>
        <dbReference type="Proteomes" id="UP000264231"/>
    </source>
</evidence>
<evidence type="ECO:0000256" key="6">
    <source>
        <dbReference type="ARBA" id="ARBA00022840"/>
    </source>
</evidence>
<comment type="subcellular location">
    <subcellularLocation>
        <location evidence="1 7 8">Cytoplasm</location>
    </subcellularLocation>
</comment>
<dbReference type="UniPathway" id="UPA00219"/>
<dbReference type="Gene3D" id="3.90.190.20">
    <property type="entry name" value="Mur ligase, C-terminal domain"/>
    <property type="match status" value="1"/>
</dbReference>
<keyword evidence="7 8" id="KW-0573">Peptidoglycan synthesis</keyword>
<dbReference type="SUPFAM" id="SSF53623">
    <property type="entry name" value="MurD-like peptide ligases, catalytic domain"/>
    <property type="match status" value="1"/>
</dbReference>
<dbReference type="Pfam" id="PF21799">
    <property type="entry name" value="MurD-like_N"/>
    <property type="match status" value="1"/>
</dbReference>
<dbReference type="HAMAP" id="MF_00639">
    <property type="entry name" value="MurD"/>
    <property type="match status" value="1"/>
</dbReference>
<feature type="domain" description="Mur ligase C-terminal" evidence="9">
    <location>
        <begin position="311"/>
        <end position="426"/>
    </location>
</feature>
<keyword evidence="7 8" id="KW-0961">Cell wall biogenesis/degradation</keyword>
<accession>A0A172XBL0</accession>
<dbReference type="EC" id="6.3.2.9" evidence="7 8"/>
<proteinExistence type="inferred from homology"/>
<organism evidence="11 12">
    <name type="scientific">Borrelia turicatae</name>
    <dbReference type="NCBI Taxonomy" id="142"/>
    <lineage>
        <taxon>Bacteria</taxon>
        <taxon>Pseudomonadati</taxon>
        <taxon>Spirochaetota</taxon>
        <taxon>Spirochaetia</taxon>
        <taxon>Spirochaetales</taxon>
        <taxon>Borreliaceae</taxon>
        <taxon>Borrelia</taxon>
    </lineage>
</organism>
<name>A0A172XBL0_BORTU</name>
<dbReference type="GO" id="GO:0005737">
    <property type="term" value="C:cytoplasm"/>
    <property type="evidence" value="ECO:0007669"/>
    <property type="project" value="UniProtKB-SubCell"/>
</dbReference>
<dbReference type="GO" id="GO:0008360">
    <property type="term" value="P:regulation of cell shape"/>
    <property type="evidence" value="ECO:0007669"/>
    <property type="project" value="UniProtKB-KW"/>
</dbReference>
<feature type="binding site" evidence="7">
    <location>
        <begin position="118"/>
        <end position="124"/>
    </location>
    <ligand>
        <name>ATP</name>
        <dbReference type="ChEBI" id="CHEBI:30616"/>
    </ligand>
</feature>
<comment type="pathway">
    <text evidence="2 7 8">Cell wall biogenesis; peptidoglycan biosynthesis.</text>
</comment>
<dbReference type="AlphaFoldDB" id="A0A172XBL0"/>
<gene>
    <name evidence="7" type="primary">murD</name>
    <name evidence="11" type="ORF">A7978_02925</name>
</gene>
<dbReference type="GO" id="GO:0005524">
    <property type="term" value="F:ATP binding"/>
    <property type="evidence" value="ECO:0007669"/>
    <property type="project" value="UniProtKB-UniRule"/>
</dbReference>
<dbReference type="InterPro" id="IPR005762">
    <property type="entry name" value="MurD"/>
</dbReference>
<dbReference type="GO" id="GO:0009252">
    <property type="term" value="P:peptidoglycan biosynthetic process"/>
    <property type="evidence" value="ECO:0007669"/>
    <property type="project" value="UniProtKB-UniRule"/>
</dbReference>
<dbReference type="InterPro" id="IPR036565">
    <property type="entry name" value="Mur-like_cat_sf"/>
</dbReference>
<evidence type="ECO:0000256" key="2">
    <source>
        <dbReference type="ARBA" id="ARBA00004752"/>
    </source>
</evidence>
<comment type="catalytic activity">
    <reaction evidence="7 8">
        <text>UDP-N-acetyl-alpha-D-muramoyl-L-alanine + D-glutamate + ATP = UDP-N-acetyl-alpha-D-muramoyl-L-alanyl-D-glutamate + ADP + phosphate + H(+)</text>
        <dbReference type="Rhea" id="RHEA:16429"/>
        <dbReference type="ChEBI" id="CHEBI:15378"/>
        <dbReference type="ChEBI" id="CHEBI:29986"/>
        <dbReference type="ChEBI" id="CHEBI:30616"/>
        <dbReference type="ChEBI" id="CHEBI:43474"/>
        <dbReference type="ChEBI" id="CHEBI:83898"/>
        <dbReference type="ChEBI" id="CHEBI:83900"/>
        <dbReference type="ChEBI" id="CHEBI:456216"/>
        <dbReference type="EC" id="6.3.2.9"/>
    </reaction>
</comment>
<dbReference type="SUPFAM" id="SSF51984">
    <property type="entry name" value="MurCD N-terminal domain"/>
    <property type="match status" value="1"/>
</dbReference>
<feature type="domain" description="Mur ligase central" evidence="10">
    <location>
        <begin position="116"/>
        <end position="246"/>
    </location>
</feature>
<dbReference type="EMBL" id="CP015629">
    <property type="protein sequence ID" value="ANF34046.1"/>
    <property type="molecule type" value="Genomic_DNA"/>
</dbReference>
<dbReference type="Pfam" id="PF02875">
    <property type="entry name" value="Mur_ligase_C"/>
    <property type="match status" value="1"/>
</dbReference>
<keyword evidence="7 8" id="KW-0131">Cell cycle</keyword>
<evidence type="ECO:0000256" key="3">
    <source>
        <dbReference type="ARBA" id="ARBA00022490"/>
    </source>
</evidence>
<dbReference type="Proteomes" id="UP000264231">
    <property type="component" value="Chromosome"/>
</dbReference>
<evidence type="ECO:0000256" key="8">
    <source>
        <dbReference type="RuleBase" id="RU003664"/>
    </source>
</evidence>
<comment type="function">
    <text evidence="7 8">Cell wall formation. Catalyzes the addition of glutamate to the nucleotide precursor UDP-N-acetylmuramoyl-L-alanine (UMA).</text>
</comment>
<dbReference type="GO" id="GO:0008764">
    <property type="term" value="F:UDP-N-acetylmuramoylalanine-D-glutamate ligase activity"/>
    <property type="evidence" value="ECO:0007669"/>
    <property type="project" value="UniProtKB-UniRule"/>
</dbReference>
<dbReference type="GO" id="GO:0051301">
    <property type="term" value="P:cell division"/>
    <property type="evidence" value="ECO:0007669"/>
    <property type="project" value="UniProtKB-KW"/>
</dbReference>
<dbReference type="Gene3D" id="3.40.1190.10">
    <property type="entry name" value="Mur-like, catalytic domain"/>
    <property type="match status" value="1"/>
</dbReference>
<protein>
    <recommendedName>
        <fullName evidence="7 8">UDP-N-acetylmuramoylalanine--D-glutamate ligase</fullName>
        <ecNumber evidence="7 8">6.3.2.9</ecNumber>
    </recommendedName>
    <alternativeName>
        <fullName evidence="7">D-glutamic acid-adding enzyme</fullName>
    </alternativeName>
    <alternativeName>
        <fullName evidence="7">UDP-N-acetylmuramoyl-L-alanyl-D-glutamate synthetase</fullName>
    </alternativeName>
</protein>
<dbReference type="Pfam" id="PF08245">
    <property type="entry name" value="Mur_ligase_M"/>
    <property type="match status" value="1"/>
</dbReference>
<evidence type="ECO:0000259" key="9">
    <source>
        <dbReference type="Pfam" id="PF02875"/>
    </source>
</evidence>
<comment type="similarity">
    <text evidence="7">Belongs to the MurCDEF family.</text>
</comment>
<evidence type="ECO:0000256" key="5">
    <source>
        <dbReference type="ARBA" id="ARBA00022741"/>
    </source>
</evidence>
<dbReference type="PANTHER" id="PTHR43692">
    <property type="entry name" value="UDP-N-ACETYLMURAMOYLALANINE--D-GLUTAMATE LIGASE"/>
    <property type="match status" value="1"/>
</dbReference>
<dbReference type="GO" id="GO:0071555">
    <property type="term" value="P:cell wall organization"/>
    <property type="evidence" value="ECO:0007669"/>
    <property type="project" value="UniProtKB-KW"/>
</dbReference>
<dbReference type="InterPro" id="IPR013221">
    <property type="entry name" value="Mur_ligase_cen"/>
</dbReference>
<keyword evidence="6 7" id="KW-0067">ATP-binding</keyword>
<dbReference type="RefSeq" id="WP_119024209.1">
    <property type="nucleotide sequence ID" value="NZ_CP015629.1"/>
</dbReference>
<dbReference type="NCBIfam" id="TIGR01087">
    <property type="entry name" value="murD"/>
    <property type="match status" value="1"/>
</dbReference>
<keyword evidence="4 7" id="KW-0436">Ligase</keyword>
<dbReference type="PANTHER" id="PTHR43692:SF1">
    <property type="entry name" value="UDP-N-ACETYLMURAMOYLALANINE--D-GLUTAMATE LIGASE"/>
    <property type="match status" value="1"/>
</dbReference>
<keyword evidence="3 7" id="KW-0963">Cytoplasm</keyword>
<keyword evidence="7 8" id="KW-0133">Cell shape</keyword>
<keyword evidence="7 8" id="KW-0132">Cell division</keyword>
<keyword evidence="5 7" id="KW-0547">Nucleotide-binding</keyword>
<evidence type="ECO:0000256" key="1">
    <source>
        <dbReference type="ARBA" id="ARBA00004496"/>
    </source>
</evidence>
<dbReference type="InterPro" id="IPR004101">
    <property type="entry name" value="Mur_ligase_C"/>
</dbReference>
<reference evidence="11 12" key="1">
    <citation type="submission" date="2016-05" db="EMBL/GenBank/DDBJ databases">
        <title>Chromosome and linear plasmid sequence of a 2015 human isolate of tick-borne relapsing fever spirochete, Borrelia turicatae.</title>
        <authorList>
            <person name="Kingry L.C."/>
            <person name="Dhwani B."/>
            <person name="Replogle A."/>
            <person name="Sexton C."/>
            <person name="Rowe L."/>
            <person name="Stermole B.M."/>
            <person name="Christensen A.M."/>
            <person name="Schriefer M.E."/>
        </authorList>
    </citation>
    <scope>NUCLEOTIDE SEQUENCE [LARGE SCALE GENOMIC DNA]</scope>
    <source>
        <strain evidence="11 12">BTE5EL</strain>
    </source>
</reference>
<evidence type="ECO:0000256" key="4">
    <source>
        <dbReference type="ARBA" id="ARBA00022598"/>
    </source>
</evidence>
<dbReference type="SUPFAM" id="SSF53244">
    <property type="entry name" value="MurD-like peptide ligases, peptide-binding domain"/>
    <property type="match status" value="1"/>
</dbReference>
<evidence type="ECO:0000313" key="11">
    <source>
        <dbReference type="EMBL" id="ANF34046.1"/>
    </source>
</evidence>
<evidence type="ECO:0000256" key="7">
    <source>
        <dbReference type="HAMAP-Rule" id="MF_00639"/>
    </source>
</evidence>
<dbReference type="Gene3D" id="3.40.50.720">
    <property type="entry name" value="NAD(P)-binding Rossmann-like Domain"/>
    <property type="match status" value="1"/>
</dbReference>